<dbReference type="AlphaFoldDB" id="A0A3M7T3F1"/>
<protein>
    <submittedName>
        <fullName evidence="1">Uncharacterized protein</fullName>
    </submittedName>
</protein>
<dbReference type="EMBL" id="REGN01000371">
    <property type="protein sequence ID" value="RNA42380.1"/>
    <property type="molecule type" value="Genomic_DNA"/>
</dbReference>
<name>A0A3M7T3F1_BRAPC</name>
<sequence length="75" mass="9061">MDYYIKLSSAPFKMIIKFDFDFKLLKTDLKKKIFQSFIEKCAEEFSVCQLRLNYLKKNVDNILMKFKICQNLVSY</sequence>
<accession>A0A3M7T3F1</accession>
<proteinExistence type="predicted"/>
<evidence type="ECO:0000313" key="2">
    <source>
        <dbReference type="Proteomes" id="UP000276133"/>
    </source>
</evidence>
<gene>
    <name evidence="1" type="ORF">BpHYR1_047690</name>
</gene>
<organism evidence="1 2">
    <name type="scientific">Brachionus plicatilis</name>
    <name type="common">Marine rotifer</name>
    <name type="synonym">Brachionus muelleri</name>
    <dbReference type="NCBI Taxonomy" id="10195"/>
    <lineage>
        <taxon>Eukaryota</taxon>
        <taxon>Metazoa</taxon>
        <taxon>Spiralia</taxon>
        <taxon>Gnathifera</taxon>
        <taxon>Rotifera</taxon>
        <taxon>Eurotatoria</taxon>
        <taxon>Monogononta</taxon>
        <taxon>Pseudotrocha</taxon>
        <taxon>Ploima</taxon>
        <taxon>Brachionidae</taxon>
        <taxon>Brachionus</taxon>
    </lineage>
</organism>
<keyword evidence="2" id="KW-1185">Reference proteome</keyword>
<dbReference type="Proteomes" id="UP000276133">
    <property type="component" value="Unassembled WGS sequence"/>
</dbReference>
<comment type="caution">
    <text evidence="1">The sequence shown here is derived from an EMBL/GenBank/DDBJ whole genome shotgun (WGS) entry which is preliminary data.</text>
</comment>
<reference evidence="1 2" key="1">
    <citation type="journal article" date="2018" name="Sci. Rep.">
        <title>Genomic signatures of local adaptation to the degree of environmental predictability in rotifers.</title>
        <authorList>
            <person name="Franch-Gras L."/>
            <person name="Hahn C."/>
            <person name="Garcia-Roger E.M."/>
            <person name="Carmona M.J."/>
            <person name="Serra M."/>
            <person name="Gomez A."/>
        </authorList>
    </citation>
    <scope>NUCLEOTIDE SEQUENCE [LARGE SCALE GENOMIC DNA]</scope>
    <source>
        <strain evidence="1">HYR1</strain>
    </source>
</reference>
<evidence type="ECO:0000313" key="1">
    <source>
        <dbReference type="EMBL" id="RNA42380.1"/>
    </source>
</evidence>